<protein>
    <submittedName>
        <fullName evidence="2">Uncharacterized protein</fullName>
    </submittedName>
</protein>
<name>A0A3E0D2W3_9BACT</name>
<dbReference type="AlphaFoldDB" id="A0A3E0D2W3"/>
<reference evidence="2 3" key="1">
    <citation type="submission" date="2018-08" db="EMBL/GenBank/DDBJ databases">
        <title>Genomic Encyclopedia of Archaeal and Bacterial Type Strains, Phase II (KMG-II): from individual species to whole genera.</title>
        <authorList>
            <person name="Goeker M."/>
        </authorList>
    </citation>
    <scope>NUCLEOTIDE SEQUENCE [LARGE SCALE GENOMIC DNA]</scope>
    <source>
        <strain evidence="2 3">DSM 15986</strain>
    </source>
</reference>
<feature type="chain" id="PRO_5017826290" evidence="1">
    <location>
        <begin position="24"/>
        <end position="172"/>
    </location>
</feature>
<keyword evidence="1" id="KW-0732">Signal</keyword>
<keyword evidence="3" id="KW-1185">Reference proteome</keyword>
<evidence type="ECO:0000256" key="1">
    <source>
        <dbReference type="SAM" id="SignalP"/>
    </source>
</evidence>
<accession>A0A3E0D2W3</accession>
<feature type="signal peptide" evidence="1">
    <location>
        <begin position="1"/>
        <end position="23"/>
    </location>
</feature>
<dbReference type="Proteomes" id="UP000256405">
    <property type="component" value="Unassembled WGS sequence"/>
</dbReference>
<comment type="caution">
    <text evidence="2">The sequence shown here is derived from an EMBL/GenBank/DDBJ whole genome shotgun (WGS) entry which is preliminary data.</text>
</comment>
<dbReference type="RefSeq" id="WP_086544096.1">
    <property type="nucleotide sequence ID" value="NZ_MSSW01000112.1"/>
</dbReference>
<evidence type="ECO:0000313" key="2">
    <source>
        <dbReference type="EMBL" id="REG76924.1"/>
    </source>
</evidence>
<gene>
    <name evidence="2" type="ORF">C8N25_1484</name>
</gene>
<evidence type="ECO:0000313" key="3">
    <source>
        <dbReference type="Proteomes" id="UP000256405"/>
    </source>
</evidence>
<dbReference type="OrthoDB" id="827329at2"/>
<dbReference type="EMBL" id="QUNF01000048">
    <property type="protein sequence ID" value="REG76924.1"/>
    <property type="molecule type" value="Genomic_DNA"/>
</dbReference>
<organism evidence="2 3">
    <name type="scientific">Algoriphagus antarcticus</name>
    <dbReference type="NCBI Taxonomy" id="238540"/>
    <lineage>
        <taxon>Bacteria</taxon>
        <taxon>Pseudomonadati</taxon>
        <taxon>Bacteroidota</taxon>
        <taxon>Cytophagia</taxon>
        <taxon>Cytophagales</taxon>
        <taxon>Cyclobacteriaceae</taxon>
        <taxon>Algoriphagus</taxon>
    </lineage>
</organism>
<proteinExistence type="predicted"/>
<sequence length="172" mass="20273">MQLTSYRLTFFSLLLVLATNALGQTKKVSDNKKPEFSTNYFPKENSEDTTYVVLDFERDRLEIRKDKENAGNYNFDRIRFTMAYNNPLSPNEIVYFTHIAGPPFGNEVYSVNKRSLSRDRIIFEPEKNAVFWYHNYLRLKETIVILIDLKDWENKKDWVQGLGVQVSINTIE</sequence>